<keyword evidence="4" id="KW-0503">Monooxygenase</keyword>
<dbReference type="EMBL" id="CAEZXS010000153">
    <property type="protein sequence ID" value="CAB4706725.1"/>
    <property type="molecule type" value="Genomic_DNA"/>
</dbReference>
<evidence type="ECO:0000256" key="4">
    <source>
        <dbReference type="ARBA" id="ARBA00023033"/>
    </source>
</evidence>
<protein>
    <submittedName>
        <fullName evidence="6">Unannotated protein</fullName>
    </submittedName>
</protein>
<dbReference type="Pfam" id="PF00296">
    <property type="entry name" value="Bac_luciferase"/>
    <property type="match status" value="1"/>
</dbReference>
<evidence type="ECO:0000259" key="5">
    <source>
        <dbReference type="Pfam" id="PF00296"/>
    </source>
</evidence>
<evidence type="ECO:0000313" key="6">
    <source>
        <dbReference type="EMBL" id="CAB4706725.1"/>
    </source>
</evidence>
<evidence type="ECO:0000256" key="3">
    <source>
        <dbReference type="ARBA" id="ARBA00023002"/>
    </source>
</evidence>
<dbReference type="InterPro" id="IPR050172">
    <property type="entry name" value="SsuD_RutA_monooxygenase"/>
</dbReference>
<keyword evidence="3" id="KW-0560">Oxidoreductase</keyword>
<keyword evidence="1" id="KW-0285">Flavoprotein</keyword>
<gene>
    <name evidence="6" type="ORF">UFOPK2582_01211</name>
</gene>
<reference evidence="6" key="1">
    <citation type="submission" date="2020-05" db="EMBL/GenBank/DDBJ databases">
        <authorList>
            <person name="Chiriac C."/>
            <person name="Salcher M."/>
            <person name="Ghai R."/>
            <person name="Kavagutti S V."/>
        </authorList>
    </citation>
    <scope>NUCLEOTIDE SEQUENCE</scope>
</reference>
<dbReference type="AlphaFoldDB" id="A0A6J6QC32"/>
<dbReference type="InterPro" id="IPR011251">
    <property type="entry name" value="Luciferase-like_dom"/>
</dbReference>
<sequence length="294" mass="31001">MQIGVALPTMARGYTRATTLDWCRGIDSGPFSSISCGERITFHNQEMLVTNAAAAALTENVRVFVNLIVLPTHPIPVIAKQIATLDVLCDGRLTVGVGIGGREHDYLAAGASMERRHQRLDDGVAQLRALWAGEPAFEGADPLGPPVVQAGGPPLLAGAMGPKALARAAKWADGISGFSIDANAEGMAVAAAAAKQAWLTEGRSDAPHIVSGCFYSLGVEDSQATLGGFTYDYLEIFGREFAQAMSDDAPVWNPDRLLLALDDAESAGVDEFILVPGTVDPRCLEATIELVANR</sequence>
<dbReference type="InterPro" id="IPR036661">
    <property type="entry name" value="Luciferase-like_sf"/>
</dbReference>
<dbReference type="GO" id="GO:0046306">
    <property type="term" value="P:alkanesulfonate catabolic process"/>
    <property type="evidence" value="ECO:0007669"/>
    <property type="project" value="TreeGrafter"/>
</dbReference>
<dbReference type="GO" id="GO:0008726">
    <property type="term" value="F:alkanesulfonate monooxygenase activity"/>
    <property type="evidence" value="ECO:0007669"/>
    <property type="project" value="TreeGrafter"/>
</dbReference>
<keyword evidence="2" id="KW-0288">FMN</keyword>
<evidence type="ECO:0000256" key="2">
    <source>
        <dbReference type="ARBA" id="ARBA00022643"/>
    </source>
</evidence>
<accession>A0A6J6QC32</accession>
<evidence type="ECO:0000256" key="1">
    <source>
        <dbReference type="ARBA" id="ARBA00022630"/>
    </source>
</evidence>
<proteinExistence type="predicted"/>
<organism evidence="6">
    <name type="scientific">freshwater metagenome</name>
    <dbReference type="NCBI Taxonomy" id="449393"/>
    <lineage>
        <taxon>unclassified sequences</taxon>
        <taxon>metagenomes</taxon>
        <taxon>ecological metagenomes</taxon>
    </lineage>
</organism>
<dbReference type="SUPFAM" id="SSF51679">
    <property type="entry name" value="Bacterial luciferase-like"/>
    <property type="match status" value="1"/>
</dbReference>
<name>A0A6J6QC32_9ZZZZ</name>
<dbReference type="PANTHER" id="PTHR42847">
    <property type="entry name" value="ALKANESULFONATE MONOOXYGENASE"/>
    <property type="match status" value="1"/>
</dbReference>
<dbReference type="Gene3D" id="3.20.20.30">
    <property type="entry name" value="Luciferase-like domain"/>
    <property type="match status" value="1"/>
</dbReference>
<feature type="domain" description="Luciferase-like" evidence="5">
    <location>
        <begin position="16"/>
        <end position="223"/>
    </location>
</feature>
<dbReference type="PANTHER" id="PTHR42847:SF4">
    <property type="entry name" value="ALKANESULFONATE MONOOXYGENASE-RELATED"/>
    <property type="match status" value="1"/>
</dbReference>